<dbReference type="GeneID" id="13886627"/>
<evidence type="ECO:0000313" key="9">
    <source>
        <dbReference type="Proteomes" id="UP000005220"/>
    </source>
</evidence>
<evidence type="ECO:0000256" key="1">
    <source>
        <dbReference type="ARBA" id="ARBA00001954"/>
    </source>
</evidence>
<keyword evidence="9" id="KW-1185">Reference proteome</keyword>
<evidence type="ECO:0000313" key="8">
    <source>
        <dbReference type="EMBL" id="CCF60438.1"/>
    </source>
</evidence>
<gene>
    <name evidence="8" type="primary">KAFR0K00830</name>
    <name evidence="8" type="ORF">KAFR_0K00830</name>
</gene>
<reference evidence="8 9" key="1">
    <citation type="journal article" date="2011" name="Proc. Natl. Acad. Sci. U.S.A.">
        <title>Evolutionary erosion of yeast sex chromosomes by mating-type switching accidents.</title>
        <authorList>
            <person name="Gordon J.L."/>
            <person name="Armisen D."/>
            <person name="Proux-Wera E."/>
            <person name="Oheigeartaigh S.S."/>
            <person name="Byrne K.P."/>
            <person name="Wolfe K.H."/>
        </authorList>
    </citation>
    <scope>NUCLEOTIDE SEQUENCE [LARGE SCALE GENOMIC DNA]</scope>
    <source>
        <strain evidence="9">ATCC 22294 / BCRC 22015 / CBS 2517 / CECT 1963 / NBRC 1671 / NRRL Y-8276</strain>
    </source>
</reference>
<evidence type="ECO:0000256" key="3">
    <source>
        <dbReference type="ARBA" id="ARBA00022723"/>
    </source>
</evidence>
<keyword evidence="5" id="KW-0560">Oxidoreductase</keyword>
<comment type="cofactor">
    <cofactor evidence="1">
        <name>Fe(2+)</name>
        <dbReference type="ChEBI" id="CHEBI:29033"/>
    </cofactor>
</comment>
<proteinExistence type="inferred from homology"/>
<name>H2B1D8_KAZAF</name>
<dbReference type="STRING" id="1071382.H2B1D8"/>
<dbReference type="OrthoDB" id="406634at2759"/>
<accession>H2B1D8</accession>
<sequence length="438" mass="50626">MLPSIPSHNSVNGFPSLSSANLANQFKSQQDQPSNGNDFSGSKIIKCSFDSRSTTVVFITDNSPNGKPFKISYNNIFLRDSSRSSNSIDPATGAKLITTGEILINPIHSIPSKMAVSKDRKFLEVLWSDGDFYAYPLSFLYRYKGTNLHTKSLRYKFINKFKLVIWNNCNYENLQLTKQDFATDDFKLYKGLIHLQKFGIIVVNDTPDLPRVAHRIGPVTNTIHGSFFNQVESKKLHMDLQYIEHVPGLKIMKVMENTEFTFVDTFHITGMIKEIDAEAYDALLRVPINYSYELDDHRYYQSRPLIQTYSSNEHNVQTYEYLIKNVNYCPMWQAPFTFGIYNKLSMDFYHHDCNLTLPSKAVERFRFKDFLRGLELFERLMVDPANQVKLQLPKNTTVLLNNRRIAHAAAQEDCNVGVCFLDIDHFKSKLKYLEEKFK</sequence>
<dbReference type="FunCoup" id="H2B1D8">
    <property type="interactions" value="734"/>
</dbReference>
<dbReference type="GO" id="GO:0045329">
    <property type="term" value="P:carnitine biosynthetic process"/>
    <property type="evidence" value="ECO:0007669"/>
    <property type="project" value="TreeGrafter"/>
</dbReference>
<dbReference type="Gene3D" id="3.60.130.10">
    <property type="entry name" value="Clavaminate synthase-like"/>
    <property type="match status" value="1"/>
</dbReference>
<feature type="domain" description="TauD/TfdA-like" evidence="7">
    <location>
        <begin position="208"/>
        <end position="410"/>
    </location>
</feature>
<protein>
    <recommendedName>
        <fullName evidence="7">TauD/TfdA-like domain-containing protein</fullName>
    </recommendedName>
</protein>
<evidence type="ECO:0000256" key="2">
    <source>
        <dbReference type="ARBA" id="ARBA00008654"/>
    </source>
</evidence>
<dbReference type="GO" id="GO:0046872">
    <property type="term" value="F:metal ion binding"/>
    <property type="evidence" value="ECO:0007669"/>
    <property type="project" value="UniProtKB-KW"/>
</dbReference>
<dbReference type="InterPro" id="IPR003819">
    <property type="entry name" value="TauD/TfdA-like"/>
</dbReference>
<dbReference type="HOGENOM" id="CLU_021859_0_1_1"/>
<evidence type="ECO:0000256" key="5">
    <source>
        <dbReference type="ARBA" id="ARBA00023002"/>
    </source>
</evidence>
<dbReference type="InterPro" id="IPR042098">
    <property type="entry name" value="TauD-like_sf"/>
</dbReference>
<dbReference type="PANTHER" id="PTHR10696">
    <property type="entry name" value="GAMMA-BUTYROBETAINE HYDROXYLASE-RELATED"/>
    <property type="match status" value="1"/>
</dbReference>
<dbReference type="PANTHER" id="PTHR10696:SF25">
    <property type="entry name" value="OXIDOREDUCTASE AIM17-RELATED"/>
    <property type="match status" value="1"/>
</dbReference>
<dbReference type="Pfam" id="PF02668">
    <property type="entry name" value="TauD"/>
    <property type="match status" value="1"/>
</dbReference>
<dbReference type="eggNOG" id="KOG3888">
    <property type="taxonomic scope" value="Eukaryota"/>
</dbReference>
<dbReference type="EMBL" id="HE650831">
    <property type="protein sequence ID" value="CCF60438.1"/>
    <property type="molecule type" value="Genomic_DNA"/>
</dbReference>
<dbReference type="Proteomes" id="UP000005220">
    <property type="component" value="Chromosome 11"/>
</dbReference>
<comment type="similarity">
    <text evidence="2">Belongs to the gamma-BBH/TMLD family.</text>
</comment>
<keyword evidence="4" id="KW-0223">Dioxygenase</keyword>
<dbReference type="InParanoid" id="H2B1D8"/>
<dbReference type="InterPro" id="IPR038492">
    <property type="entry name" value="GBBH-like_N_sf"/>
</dbReference>
<evidence type="ECO:0000259" key="7">
    <source>
        <dbReference type="Pfam" id="PF02668"/>
    </source>
</evidence>
<dbReference type="KEGG" id="kaf:KAFR_0K00830"/>
<dbReference type="InterPro" id="IPR050411">
    <property type="entry name" value="AlphaKG_dependent_hydroxylases"/>
</dbReference>
<organism evidence="8 9">
    <name type="scientific">Kazachstania africana (strain ATCC 22294 / BCRC 22015 / CBS 2517 / CECT 1963 / NBRC 1671 / NRRL Y-8276)</name>
    <name type="common">Yeast</name>
    <name type="synonym">Kluyveromyces africanus</name>
    <dbReference type="NCBI Taxonomy" id="1071382"/>
    <lineage>
        <taxon>Eukaryota</taxon>
        <taxon>Fungi</taxon>
        <taxon>Dikarya</taxon>
        <taxon>Ascomycota</taxon>
        <taxon>Saccharomycotina</taxon>
        <taxon>Saccharomycetes</taxon>
        <taxon>Saccharomycetales</taxon>
        <taxon>Saccharomycetaceae</taxon>
        <taxon>Kazachstania</taxon>
    </lineage>
</organism>
<dbReference type="GO" id="GO:0051213">
    <property type="term" value="F:dioxygenase activity"/>
    <property type="evidence" value="ECO:0007669"/>
    <property type="project" value="UniProtKB-KW"/>
</dbReference>
<dbReference type="AlphaFoldDB" id="H2B1D8"/>
<dbReference type="GO" id="GO:0007005">
    <property type="term" value="P:mitochondrion organization"/>
    <property type="evidence" value="ECO:0007669"/>
    <property type="project" value="EnsemblFungi"/>
</dbReference>
<keyword evidence="6" id="KW-0408">Iron</keyword>
<dbReference type="Gene3D" id="3.30.2020.30">
    <property type="match status" value="1"/>
</dbReference>
<evidence type="ECO:0000256" key="4">
    <source>
        <dbReference type="ARBA" id="ARBA00022964"/>
    </source>
</evidence>
<evidence type="ECO:0000256" key="6">
    <source>
        <dbReference type="ARBA" id="ARBA00023004"/>
    </source>
</evidence>
<dbReference type="GO" id="GO:0005739">
    <property type="term" value="C:mitochondrion"/>
    <property type="evidence" value="ECO:0007669"/>
    <property type="project" value="TreeGrafter"/>
</dbReference>
<dbReference type="SUPFAM" id="SSF51197">
    <property type="entry name" value="Clavaminate synthase-like"/>
    <property type="match status" value="1"/>
</dbReference>
<dbReference type="RefSeq" id="XP_003959573.1">
    <property type="nucleotide sequence ID" value="XM_003959524.1"/>
</dbReference>
<keyword evidence="3" id="KW-0479">Metal-binding</keyword>